<dbReference type="PROSITE" id="PS00109">
    <property type="entry name" value="PROTEIN_KINASE_TYR"/>
    <property type="match status" value="1"/>
</dbReference>
<dbReference type="NCBIfam" id="TIGR03724">
    <property type="entry name" value="arch_bud32"/>
    <property type="match status" value="1"/>
</dbReference>
<evidence type="ECO:0000256" key="1">
    <source>
        <dbReference type="ARBA" id="ARBA00003747"/>
    </source>
</evidence>
<dbReference type="Pfam" id="PF00069">
    <property type="entry name" value="Pkinase"/>
    <property type="match status" value="1"/>
</dbReference>
<reference evidence="19 20" key="1">
    <citation type="journal article" date="2018" name="Nat. Ecol. Evol.">
        <title>Pezizomycetes genomes reveal the molecular basis of ectomycorrhizal truffle lifestyle.</title>
        <authorList>
            <person name="Murat C."/>
            <person name="Payen T."/>
            <person name="Noel B."/>
            <person name="Kuo A."/>
            <person name="Morin E."/>
            <person name="Chen J."/>
            <person name="Kohler A."/>
            <person name="Krizsan K."/>
            <person name="Balestrini R."/>
            <person name="Da Silva C."/>
            <person name="Montanini B."/>
            <person name="Hainaut M."/>
            <person name="Levati E."/>
            <person name="Barry K.W."/>
            <person name="Belfiori B."/>
            <person name="Cichocki N."/>
            <person name="Clum A."/>
            <person name="Dockter R.B."/>
            <person name="Fauchery L."/>
            <person name="Guy J."/>
            <person name="Iotti M."/>
            <person name="Le Tacon F."/>
            <person name="Lindquist E.A."/>
            <person name="Lipzen A."/>
            <person name="Malagnac F."/>
            <person name="Mello A."/>
            <person name="Molinier V."/>
            <person name="Miyauchi S."/>
            <person name="Poulain J."/>
            <person name="Riccioni C."/>
            <person name="Rubini A."/>
            <person name="Sitrit Y."/>
            <person name="Splivallo R."/>
            <person name="Traeger S."/>
            <person name="Wang M."/>
            <person name="Zifcakova L."/>
            <person name="Wipf D."/>
            <person name="Zambonelli A."/>
            <person name="Paolocci F."/>
            <person name="Nowrousian M."/>
            <person name="Ottonello S."/>
            <person name="Baldrian P."/>
            <person name="Spatafora J.W."/>
            <person name="Henrissat B."/>
            <person name="Nagy L.G."/>
            <person name="Aury J.M."/>
            <person name="Wincker P."/>
            <person name="Grigoriev I.V."/>
            <person name="Bonfante P."/>
            <person name="Martin F.M."/>
        </authorList>
    </citation>
    <scope>NUCLEOTIDE SEQUENCE [LARGE SCALE GENOMIC DNA]</scope>
    <source>
        <strain evidence="19 20">RN42</strain>
    </source>
</reference>
<gene>
    <name evidence="19" type="ORF">BJ508DRAFT_203885</name>
</gene>
<keyword evidence="10" id="KW-0819">tRNA processing</keyword>
<dbReference type="EC" id="2.7.11.1" evidence="4"/>
<dbReference type="Gene3D" id="3.30.200.20">
    <property type="entry name" value="Phosphorylase Kinase, domain 1"/>
    <property type="match status" value="1"/>
</dbReference>
<dbReference type="GO" id="GO:0005524">
    <property type="term" value="F:ATP binding"/>
    <property type="evidence" value="ECO:0007669"/>
    <property type="project" value="UniProtKB-KW"/>
</dbReference>
<dbReference type="Gene3D" id="1.10.510.10">
    <property type="entry name" value="Transferase(Phosphotransferase) domain 1"/>
    <property type="match status" value="1"/>
</dbReference>
<organism evidence="19 20">
    <name type="scientific">Ascobolus immersus RN42</name>
    <dbReference type="NCBI Taxonomy" id="1160509"/>
    <lineage>
        <taxon>Eukaryota</taxon>
        <taxon>Fungi</taxon>
        <taxon>Dikarya</taxon>
        <taxon>Ascomycota</taxon>
        <taxon>Pezizomycotina</taxon>
        <taxon>Pezizomycetes</taxon>
        <taxon>Pezizales</taxon>
        <taxon>Ascobolaceae</taxon>
        <taxon>Ascobolus</taxon>
    </lineage>
</organism>
<accession>A0A3N4IRF3</accession>
<dbReference type="PROSITE" id="PS50011">
    <property type="entry name" value="PROTEIN_KINASE_DOM"/>
    <property type="match status" value="1"/>
</dbReference>
<evidence type="ECO:0000256" key="6">
    <source>
        <dbReference type="ARBA" id="ARBA00019973"/>
    </source>
</evidence>
<evidence type="ECO:0000256" key="17">
    <source>
        <dbReference type="ARBA" id="ARBA00048679"/>
    </source>
</evidence>
<comment type="catalytic activity">
    <reaction evidence="16">
        <text>L-threonyl-[protein] + ATP = O-phospho-L-threonyl-[protein] + ADP + H(+)</text>
        <dbReference type="Rhea" id="RHEA:46608"/>
        <dbReference type="Rhea" id="RHEA-COMP:11060"/>
        <dbReference type="Rhea" id="RHEA-COMP:11605"/>
        <dbReference type="ChEBI" id="CHEBI:15378"/>
        <dbReference type="ChEBI" id="CHEBI:30013"/>
        <dbReference type="ChEBI" id="CHEBI:30616"/>
        <dbReference type="ChEBI" id="CHEBI:61977"/>
        <dbReference type="ChEBI" id="CHEBI:456216"/>
        <dbReference type="EC" id="2.7.11.1"/>
    </reaction>
</comment>
<dbReference type="FunFam" id="1.10.510.10:FF:000845">
    <property type="entry name" value="Probable bifunctional tRNA threonylcarbamoyladenosine biosynthesis protein"/>
    <property type="match status" value="1"/>
</dbReference>
<keyword evidence="20" id="KW-1185">Reference proteome</keyword>
<sequence>MTTTTEPQPPILISQGAEALLYLSPYLTPQTASITKYRPPKPYRHPTLDARLTKHRVLLESRLLIRVNGIKGVRAPRVYYVDPAGGKIVMEYIDGCSVRDVLIGVLKAHGGAMPEGEQLSTEVKGLMAKIGRMLGAMHKNEVVHGDLTTSNIMLRDTSKDKGGGELVVIDFGLGSVSTQEEDKAVDLYVLERAFISTHPKAEGLFDEVLKAYAETSKGARIVLKRLDEVRLRGRKKSMVG</sequence>
<dbReference type="GO" id="GO:0070525">
    <property type="term" value="P:tRNA threonylcarbamoyladenosine metabolic process"/>
    <property type="evidence" value="ECO:0007669"/>
    <property type="project" value="TreeGrafter"/>
</dbReference>
<proteinExistence type="inferred from homology"/>
<evidence type="ECO:0000256" key="8">
    <source>
        <dbReference type="ARBA" id="ARBA00022527"/>
    </source>
</evidence>
<feature type="domain" description="Protein kinase" evidence="18">
    <location>
        <begin position="7"/>
        <end position="240"/>
    </location>
</feature>
<evidence type="ECO:0000256" key="2">
    <source>
        <dbReference type="ARBA" id="ARBA00010630"/>
    </source>
</evidence>
<evidence type="ECO:0000256" key="10">
    <source>
        <dbReference type="ARBA" id="ARBA00022694"/>
    </source>
</evidence>
<dbReference type="AlphaFoldDB" id="A0A3N4IRF3"/>
<dbReference type="InterPro" id="IPR022495">
    <property type="entry name" value="Bud32"/>
</dbReference>
<dbReference type="PANTHER" id="PTHR12209">
    <property type="entry name" value="NON-SPECIFIC SERINE/THREONINE PROTEIN KINASE"/>
    <property type="match status" value="1"/>
</dbReference>
<dbReference type="STRING" id="1160509.A0A3N4IRF3"/>
<evidence type="ECO:0000256" key="14">
    <source>
        <dbReference type="ARBA" id="ARBA00030980"/>
    </source>
</evidence>
<comment type="subunit">
    <text evidence="3">Component of the EKC/KEOPS complex composed of at least BUD32, CGI121, GON7, KAE1 and PCC1; the whole complex dimerizes.</text>
</comment>
<keyword evidence="12 19" id="KW-0418">Kinase</keyword>
<dbReference type="GO" id="GO:0005634">
    <property type="term" value="C:nucleus"/>
    <property type="evidence" value="ECO:0007669"/>
    <property type="project" value="TreeGrafter"/>
</dbReference>
<keyword evidence="8" id="KW-0723">Serine/threonine-protein kinase</keyword>
<evidence type="ECO:0000256" key="13">
    <source>
        <dbReference type="ARBA" id="ARBA00022840"/>
    </source>
</evidence>
<name>A0A3N4IRF3_ASCIM</name>
<dbReference type="GO" id="GO:0004674">
    <property type="term" value="F:protein serine/threonine kinase activity"/>
    <property type="evidence" value="ECO:0007669"/>
    <property type="project" value="UniProtKB-KW"/>
</dbReference>
<keyword evidence="13" id="KW-0067">ATP-binding</keyword>
<comment type="function">
    <text evidence="1">Component of the EKC/KEOPS complex that is required for the formation of a threonylcarbamoyl group on adenosine at position 37 (t(6)A37) in tRNAs that read codons beginning with adenine. The complex is probably involved in the transfer of the threonylcarbamoyl moiety of threonylcarbamoyl-AMP (TC-AMP) to the N6 group of A37. BUD32 has ATPase activity in the context of the EKC/KEOPS complex and likely plays a supporting role to the catalytic subunit KAE1. The EKC/KEOPS complex also promotes both telomere uncapping and telomere elongation. The complex is required for efficient recruitment of transcriptional coactivators.</text>
</comment>
<dbReference type="Proteomes" id="UP000275078">
    <property type="component" value="Unassembled WGS sequence"/>
</dbReference>
<evidence type="ECO:0000313" key="19">
    <source>
        <dbReference type="EMBL" id="RPA86800.1"/>
    </source>
</evidence>
<dbReference type="GO" id="GO:0008033">
    <property type="term" value="P:tRNA processing"/>
    <property type="evidence" value="ECO:0007669"/>
    <property type="project" value="UniProtKB-KW"/>
</dbReference>
<evidence type="ECO:0000256" key="16">
    <source>
        <dbReference type="ARBA" id="ARBA00047899"/>
    </source>
</evidence>
<comment type="similarity">
    <text evidence="2">Belongs to the protein kinase superfamily. BUD32 family.</text>
</comment>
<dbReference type="InterPro" id="IPR008266">
    <property type="entry name" value="Tyr_kinase_AS"/>
</dbReference>
<dbReference type="SUPFAM" id="SSF56112">
    <property type="entry name" value="Protein kinase-like (PK-like)"/>
    <property type="match status" value="1"/>
</dbReference>
<dbReference type="InterPro" id="IPR011009">
    <property type="entry name" value="Kinase-like_dom_sf"/>
</dbReference>
<evidence type="ECO:0000313" key="20">
    <source>
        <dbReference type="Proteomes" id="UP000275078"/>
    </source>
</evidence>
<evidence type="ECO:0000256" key="15">
    <source>
        <dbReference type="ARBA" id="ARBA00033194"/>
    </source>
</evidence>
<evidence type="ECO:0000256" key="3">
    <source>
        <dbReference type="ARBA" id="ARBA00011534"/>
    </source>
</evidence>
<dbReference type="OrthoDB" id="3399at2759"/>
<protein>
    <recommendedName>
        <fullName evidence="6">EKC/KEOPS complex subunit BUD32</fullName>
        <ecNumber evidence="4">2.7.11.1</ecNumber>
    </recommendedName>
    <alternativeName>
        <fullName evidence="14 15">Atypical Serine/threonine protein kinase BUD32</fullName>
    </alternativeName>
    <alternativeName>
        <fullName evidence="5">EKC/KEOPS complex subunit bud32</fullName>
    </alternativeName>
</protein>
<dbReference type="PANTHER" id="PTHR12209:SF0">
    <property type="entry name" value="EKC_KEOPS COMPLEX SUBUNIT TP53RK"/>
    <property type="match status" value="1"/>
</dbReference>
<evidence type="ECO:0000256" key="7">
    <source>
        <dbReference type="ARBA" id="ARBA00022490"/>
    </source>
</evidence>
<dbReference type="GO" id="GO:0000408">
    <property type="term" value="C:EKC/KEOPS complex"/>
    <property type="evidence" value="ECO:0007669"/>
    <property type="project" value="TreeGrafter"/>
</dbReference>
<dbReference type="GO" id="GO:0005829">
    <property type="term" value="C:cytosol"/>
    <property type="evidence" value="ECO:0007669"/>
    <property type="project" value="TreeGrafter"/>
</dbReference>
<evidence type="ECO:0000256" key="12">
    <source>
        <dbReference type="ARBA" id="ARBA00022777"/>
    </source>
</evidence>
<comment type="catalytic activity">
    <reaction evidence="17">
        <text>L-seryl-[protein] + ATP = O-phospho-L-seryl-[protein] + ADP + H(+)</text>
        <dbReference type="Rhea" id="RHEA:17989"/>
        <dbReference type="Rhea" id="RHEA-COMP:9863"/>
        <dbReference type="Rhea" id="RHEA-COMP:11604"/>
        <dbReference type="ChEBI" id="CHEBI:15378"/>
        <dbReference type="ChEBI" id="CHEBI:29999"/>
        <dbReference type="ChEBI" id="CHEBI:30616"/>
        <dbReference type="ChEBI" id="CHEBI:83421"/>
        <dbReference type="ChEBI" id="CHEBI:456216"/>
        <dbReference type="EC" id="2.7.11.1"/>
    </reaction>
</comment>
<keyword evidence="7" id="KW-0963">Cytoplasm</keyword>
<keyword evidence="11" id="KW-0547">Nucleotide-binding</keyword>
<evidence type="ECO:0000256" key="9">
    <source>
        <dbReference type="ARBA" id="ARBA00022679"/>
    </source>
</evidence>
<evidence type="ECO:0000256" key="4">
    <source>
        <dbReference type="ARBA" id="ARBA00012513"/>
    </source>
</evidence>
<evidence type="ECO:0000259" key="18">
    <source>
        <dbReference type="PROSITE" id="PS50011"/>
    </source>
</evidence>
<dbReference type="InterPro" id="IPR000719">
    <property type="entry name" value="Prot_kinase_dom"/>
</dbReference>
<dbReference type="EMBL" id="ML119648">
    <property type="protein sequence ID" value="RPA86800.1"/>
    <property type="molecule type" value="Genomic_DNA"/>
</dbReference>
<evidence type="ECO:0000256" key="5">
    <source>
        <dbReference type="ARBA" id="ARBA00013948"/>
    </source>
</evidence>
<evidence type="ECO:0000256" key="11">
    <source>
        <dbReference type="ARBA" id="ARBA00022741"/>
    </source>
</evidence>
<keyword evidence="9" id="KW-0808">Transferase</keyword>